<accession>A0A8J2X4E8</accession>
<evidence type="ECO:0000313" key="3">
    <source>
        <dbReference type="Proteomes" id="UP000789595"/>
    </source>
</evidence>
<comment type="caution">
    <text evidence="2">The sequence shown here is derived from an EMBL/GenBank/DDBJ whole genome shotgun (WGS) entry which is preliminary data.</text>
</comment>
<dbReference type="AlphaFoldDB" id="A0A8J2X4E8"/>
<keyword evidence="3" id="KW-1185">Reference proteome</keyword>
<protein>
    <recommendedName>
        <fullName evidence="4">UspA domain-containing protein</fullName>
    </recommendedName>
</protein>
<dbReference type="Proteomes" id="UP000789595">
    <property type="component" value="Unassembled WGS sequence"/>
</dbReference>
<dbReference type="EMBL" id="CAKKNE010000006">
    <property type="protein sequence ID" value="CAH0378813.1"/>
    <property type="molecule type" value="Genomic_DNA"/>
</dbReference>
<gene>
    <name evidence="2" type="ORF">PECAL_6P04090</name>
</gene>
<name>A0A8J2X4E8_9STRA</name>
<feature type="region of interest" description="Disordered" evidence="1">
    <location>
        <begin position="70"/>
        <end position="89"/>
    </location>
</feature>
<sequence length="397" mass="43503">MGAGASTIADYKEAASKSDESSFPEAFAQLKTSVEAFEGDAEAALKYAEEQCKALSLNVTLQSSNGLSLKVTGGSGEAPAAEEPEQSNEELEKIADAVALELLEAKTQSIVCLTDGSNNAHKAFEVAKALRKDDDVLSVVHIKSDKDYHDAATNFKSDQIQLRYETELTPLLPSSKWRYDMVTKKDNVSTKRAVGLWVSGLRDVPIDDPKRLPMPNFLCIGFSGRKNMSDEAPSVLGQVADLSLRTVPCPCVVVKYPPSDGPKSFCLLVADLPRCWMAFELLLHLPAEGDSLKLIHIHEDVAAKLGEADELKAKYEKYLAEHPTKFKVEFELKGMARGTSKNEVIHGLLDDATYEYIALATHPKDHIGSVADYLIKNYKGNIICFKGENAERNVMYA</sequence>
<feature type="compositionally biased region" description="Basic and acidic residues" evidence="1">
    <location>
        <begin position="10"/>
        <end position="20"/>
    </location>
</feature>
<evidence type="ECO:0000256" key="1">
    <source>
        <dbReference type="SAM" id="MobiDB-lite"/>
    </source>
</evidence>
<evidence type="ECO:0008006" key="4">
    <source>
        <dbReference type="Google" id="ProtNLM"/>
    </source>
</evidence>
<feature type="region of interest" description="Disordered" evidence="1">
    <location>
        <begin position="1"/>
        <end position="22"/>
    </location>
</feature>
<proteinExistence type="predicted"/>
<dbReference type="Gene3D" id="3.40.50.12370">
    <property type="match status" value="1"/>
</dbReference>
<dbReference type="OrthoDB" id="843225at2759"/>
<reference evidence="2" key="1">
    <citation type="submission" date="2021-11" db="EMBL/GenBank/DDBJ databases">
        <authorList>
            <consortium name="Genoscope - CEA"/>
            <person name="William W."/>
        </authorList>
    </citation>
    <scope>NUCLEOTIDE SEQUENCE</scope>
</reference>
<feature type="compositionally biased region" description="Acidic residues" evidence="1">
    <location>
        <begin position="80"/>
        <end position="89"/>
    </location>
</feature>
<evidence type="ECO:0000313" key="2">
    <source>
        <dbReference type="EMBL" id="CAH0378813.1"/>
    </source>
</evidence>
<organism evidence="2 3">
    <name type="scientific">Pelagomonas calceolata</name>
    <dbReference type="NCBI Taxonomy" id="35677"/>
    <lineage>
        <taxon>Eukaryota</taxon>
        <taxon>Sar</taxon>
        <taxon>Stramenopiles</taxon>
        <taxon>Ochrophyta</taxon>
        <taxon>Pelagophyceae</taxon>
        <taxon>Pelagomonadales</taxon>
        <taxon>Pelagomonadaceae</taxon>
        <taxon>Pelagomonas</taxon>
    </lineage>
</organism>